<protein>
    <submittedName>
        <fullName evidence="1">Uncharacterized protein</fullName>
    </submittedName>
</protein>
<dbReference type="Proteomes" id="UP000790377">
    <property type="component" value="Unassembled WGS sequence"/>
</dbReference>
<sequence>MYLRFSTVIVTLLLSAFKRCWAQQGASCPASAGYSWAANEIGQDPCVVANDLSTSDSLSCNDIYVSFGPLTAGSEGYPAPSGNTVGPCLCNTVIYSLATACASCQLAQYLSWSQWIVNCPTSDVAQSWPTSIASNTVIPAWAYLAIVNSSWDYAQAYDYATKINQNVNSPSSTATSASTSASSAGPTGSDSGGAGKTSASVGEGPFTGGIVGGVAAVTILVFLGVYFWRRRSQRAYSAEHVEKLYSIPEFHPEFTKLYDPDDPSTFPRTPAPIFQNTENSNGILEVIAGRSQYTGAPEL</sequence>
<accession>A0ACB7ZW70</accession>
<proteinExistence type="predicted"/>
<organism evidence="1 2">
    <name type="scientific">Hygrophoropsis aurantiaca</name>
    <dbReference type="NCBI Taxonomy" id="72124"/>
    <lineage>
        <taxon>Eukaryota</taxon>
        <taxon>Fungi</taxon>
        <taxon>Dikarya</taxon>
        <taxon>Basidiomycota</taxon>
        <taxon>Agaricomycotina</taxon>
        <taxon>Agaricomycetes</taxon>
        <taxon>Agaricomycetidae</taxon>
        <taxon>Boletales</taxon>
        <taxon>Coniophorineae</taxon>
        <taxon>Hygrophoropsidaceae</taxon>
        <taxon>Hygrophoropsis</taxon>
    </lineage>
</organism>
<comment type="caution">
    <text evidence="1">The sequence shown here is derived from an EMBL/GenBank/DDBJ whole genome shotgun (WGS) entry which is preliminary data.</text>
</comment>
<evidence type="ECO:0000313" key="1">
    <source>
        <dbReference type="EMBL" id="KAH7905127.1"/>
    </source>
</evidence>
<reference evidence="1" key="1">
    <citation type="journal article" date="2021" name="New Phytol.">
        <title>Evolutionary innovations through gain and loss of genes in the ectomycorrhizal Boletales.</title>
        <authorList>
            <person name="Wu G."/>
            <person name="Miyauchi S."/>
            <person name="Morin E."/>
            <person name="Kuo A."/>
            <person name="Drula E."/>
            <person name="Varga T."/>
            <person name="Kohler A."/>
            <person name="Feng B."/>
            <person name="Cao Y."/>
            <person name="Lipzen A."/>
            <person name="Daum C."/>
            <person name="Hundley H."/>
            <person name="Pangilinan J."/>
            <person name="Johnson J."/>
            <person name="Barry K."/>
            <person name="LaButti K."/>
            <person name="Ng V."/>
            <person name="Ahrendt S."/>
            <person name="Min B."/>
            <person name="Choi I.G."/>
            <person name="Park H."/>
            <person name="Plett J.M."/>
            <person name="Magnuson J."/>
            <person name="Spatafora J.W."/>
            <person name="Nagy L.G."/>
            <person name="Henrissat B."/>
            <person name="Grigoriev I.V."/>
            <person name="Yang Z.L."/>
            <person name="Xu J."/>
            <person name="Martin F.M."/>
        </authorList>
    </citation>
    <scope>NUCLEOTIDE SEQUENCE</scope>
    <source>
        <strain evidence="1">ATCC 28755</strain>
    </source>
</reference>
<dbReference type="EMBL" id="MU268265">
    <property type="protein sequence ID" value="KAH7905127.1"/>
    <property type="molecule type" value="Genomic_DNA"/>
</dbReference>
<keyword evidence="2" id="KW-1185">Reference proteome</keyword>
<name>A0ACB7ZW70_9AGAM</name>
<evidence type="ECO:0000313" key="2">
    <source>
        <dbReference type="Proteomes" id="UP000790377"/>
    </source>
</evidence>
<gene>
    <name evidence="1" type="ORF">BJ138DRAFT_1183790</name>
</gene>